<dbReference type="RefSeq" id="WP_093197164.1">
    <property type="nucleotide sequence ID" value="NZ_FNGS01000001.1"/>
</dbReference>
<dbReference type="PANTHER" id="PTHR30535">
    <property type="entry name" value="VITAMIN B12-BINDING PROTEIN"/>
    <property type="match status" value="1"/>
</dbReference>
<dbReference type="Pfam" id="PF01497">
    <property type="entry name" value="Peripla_BP_2"/>
    <property type="match status" value="1"/>
</dbReference>
<dbReference type="PANTHER" id="PTHR30535:SF34">
    <property type="entry name" value="MOLYBDATE-BINDING PROTEIN MOLA"/>
    <property type="match status" value="1"/>
</dbReference>
<keyword evidence="1" id="KW-0732">Signal</keyword>
<dbReference type="InterPro" id="IPR050902">
    <property type="entry name" value="ABC_Transporter_SBP"/>
</dbReference>
<dbReference type="SUPFAM" id="SSF53807">
    <property type="entry name" value="Helical backbone' metal receptor"/>
    <property type="match status" value="1"/>
</dbReference>
<dbReference type="InterPro" id="IPR002491">
    <property type="entry name" value="ABC_transptr_periplasmic_BD"/>
</dbReference>
<gene>
    <name evidence="3" type="ORF">SAMN04488090_0455</name>
</gene>
<sequence length="384" mass="43041">MIHFLTTCRFGKWWGCIPLLLVSFFLSAQSSTRPEQVRIRYAKGFSVRYAGTYKIVHILSPFGKSTDTARYLLIPRGKPRPKGFAGYEVVETPVRSLVAMSSMHIGLLGFLGAEDVLTGLGNLKYVSSPKVIARIEAGKVKEVGKDQTLNEELVVAMHPDLVMAVGTPNARLDRYETLRRAGIPVLVNSEWVETTPLARAEWVKLVAVLLNRETLVNQQFAKVEAEYNRLAALTRAVKTRPGVITGTAYKDSWFVPNGDSYMARFFKDAGASYPWAHTRSTGSLPLNFETVFPVGLKADVWLNVGLTDADTKKGVLGKDPRYAEFKAFKSGRMYNYSKRTNSRGSNDYWESGAVSPHRVLADLIRILHPELLPTHELYYYQQVK</sequence>
<reference evidence="3 4" key="1">
    <citation type="submission" date="2016-10" db="EMBL/GenBank/DDBJ databases">
        <authorList>
            <person name="de Groot N.N."/>
        </authorList>
    </citation>
    <scope>NUCLEOTIDE SEQUENCE [LARGE SCALE GENOMIC DNA]</scope>
    <source>
        <strain evidence="3 4">DSM 21668</strain>
    </source>
</reference>
<protein>
    <submittedName>
        <fullName evidence="3">Iron complex transport system substrate-binding protein</fullName>
    </submittedName>
</protein>
<evidence type="ECO:0000313" key="3">
    <source>
        <dbReference type="EMBL" id="SDL23828.1"/>
    </source>
</evidence>
<dbReference type="Proteomes" id="UP000198901">
    <property type="component" value="Unassembled WGS sequence"/>
</dbReference>
<dbReference type="GO" id="GO:0071281">
    <property type="term" value="P:cellular response to iron ion"/>
    <property type="evidence" value="ECO:0007669"/>
    <property type="project" value="TreeGrafter"/>
</dbReference>
<evidence type="ECO:0000256" key="1">
    <source>
        <dbReference type="SAM" id="SignalP"/>
    </source>
</evidence>
<feature type="chain" id="PRO_5011764540" evidence="1">
    <location>
        <begin position="29"/>
        <end position="384"/>
    </location>
</feature>
<dbReference type="EMBL" id="FNGS01000001">
    <property type="protein sequence ID" value="SDL23828.1"/>
    <property type="molecule type" value="Genomic_DNA"/>
</dbReference>
<name>A0A1G9IEZ7_9BACT</name>
<proteinExistence type="predicted"/>
<feature type="signal peptide" evidence="1">
    <location>
        <begin position="1"/>
        <end position="28"/>
    </location>
</feature>
<dbReference type="OrthoDB" id="9812528at2"/>
<keyword evidence="4" id="KW-1185">Reference proteome</keyword>
<organism evidence="3 4">
    <name type="scientific">Siphonobacter aquaeclarae</name>
    <dbReference type="NCBI Taxonomy" id="563176"/>
    <lineage>
        <taxon>Bacteria</taxon>
        <taxon>Pseudomonadati</taxon>
        <taxon>Bacteroidota</taxon>
        <taxon>Cytophagia</taxon>
        <taxon>Cytophagales</taxon>
        <taxon>Cytophagaceae</taxon>
        <taxon>Siphonobacter</taxon>
    </lineage>
</organism>
<dbReference type="Gene3D" id="3.40.50.1980">
    <property type="entry name" value="Nitrogenase molybdenum iron protein domain"/>
    <property type="match status" value="2"/>
</dbReference>
<dbReference type="PROSITE" id="PS50983">
    <property type="entry name" value="FE_B12_PBP"/>
    <property type="match status" value="1"/>
</dbReference>
<accession>A0A1G9IEZ7</accession>
<dbReference type="STRING" id="563176.SAMN04488090_0455"/>
<evidence type="ECO:0000259" key="2">
    <source>
        <dbReference type="PROSITE" id="PS50983"/>
    </source>
</evidence>
<dbReference type="AlphaFoldDB" id="A0A1G9IEZ7"/>
<evidence type="ECO:0000313" key="4">
    <source>
        <dbReference type="Proteomes" id="UP000198901"/>
    </source>
</evidence>
<feature type="domain" description="Fe/B12 periplasmic-binding" evidence="2">
    <location>
        <begin position="96"/>
        <end position="371"/>
    </location>
</feature>